<feature type="domain" description="Saccharopine dehydrogenase NADP binding" evidence="2">
    <location>
        <begin position="20"/>
        <end position="146"/>
    </location>
</feature>
<evidence type="ECO:0000313" key="3">
    <source>
        <dbReference type="EMBL" id="CAE7325327.1"/>
    </source>
</evidence>
<gene>
    <name evidence="3" type="ORF">SNAT2548_LOCUS17030</name>
</gene>
<dbReference type="GO" id="GO:0005886">
    <property type="term" value="C:plasma membrane"/>
    <property type="evidence" value="ECO:0007669"/>
    <property type="project" value="TreeGrafter"/>
</dbReference>
<proteinExistence type="inferred from homology"/>
<dbReference type="InterPro" id="IPR036291">
    <property type="entry name" value="NAD(P)-bd_dom_sf"/>
</dbReference>
<comment type="caution">
    <text evidence="3">The sequence shown here is derived from an EMBL/GenBank/DDBJ whole genome shotgun (WGS) entry which is preliminary data.</text>
</comment>
<dbReference type="EMBL" id="CAJNDS010002099">
    <property type="protein sequence ID" value="CAE7325327.1"/>
    <property type="molecule type" value="Genomic_DNA"/>
</dbReference>
<evidence type="ECO:0000313" key="4">
    <source>
        <dbReference type="Proteomes" id="UP000604046"/>
    </source>
</evidence>
<organism evidence="3 4">
    <name type="scientific">Symbiodinium natans</name>
    <dbReference type="NCBI Taxonomy" id="878477"/>
    <lineage>
        <taxon>Eukaryota</taxon>
        <taxon>Sar</taxon>
        <taxon>Alveolata</taxon>
        <taxon>Dinophyceae</taxon>
        <taxon>Suessiales</taxon>
        <taxon>Symbiodiniaceae</taxon>
        <taxon>Symbiodinium</taxon>
    </lineage>
</organism>
<dbReference type="SUPFAM" id="SSF51735">
    <property type="entry name" value="NAD(P)-binding Rossmann-fold domains"/>
    <property type="match status" value="1"/>
</dbReference>
<reference evidence="3" key="1">
    <citation type="submission" date="2021-02" db="EMBL/GenBank/DDBJ databases">
        <authorList>
            <person name="Dougan E. K."/>
            <person name="Rhodes N."/>
            <person name="Thang M."/>
            <person name="Chan C."/>
        </authorList>
    </citation>
    <scope>NUCLEOTIDE SEQUENCE</scope>
</reference>
<dbReference type="GO" id="GO:0009247">
    <property type="term" value="P:glycolipid biosynthetic process"/>
    <property type="evidence" value="ECO:0007669"/>
    <property type="project" value="TreeGrafter"/>
</dbReference>
<accession>A0A812NUT3</accession>
<evidence type="ECO:0000256" key="1">
    <source>
        <dbReference type="ARBA" id="ARBA00038048"/>
    </source>
</evidence>
<dbReference type="Gene3D" id="3.40.50.720">
    <property type="entry name" value="NAD(P)-binding Rossmann-like Domain"/>
    <property type="match status" value="1"/>
</dbReference>
<name>A0A812NUT3_9DINO</name>
<dbReference type="PANTHER" id="PTHR12286">
    <property type="entry name" value="SACCHAROPINE DEHYDROGENASE-LIKE OXIDOREDUCTASE"/>
    <property type="match status" value="1"/>
</dbReference>
<evidence type="ECO:0000259" key="2">
    <source>
        <dbReference type="Pfam" id="PF03435"/>
    </source>
</evidence>
<keyword evidence="4" id="KW-1185">Reference proteome</keyword>
<dbReference type="PANTHER" id="PTHR12286:SF5">
    <property type="entry name" value="SACCHAROPINE DEHYDROGENASE-LIKE OXIDOREDUCTASE"/>
    <property type="match status" value="1"/>
</dbReference>
<dbReference type="InterPro" id="IPR005097">
    <property type="entry name" value="Sacchrp_dh_NADP-bd"/>
</dbReference>
<dbReference type="AlphaFoldDB" id="A0A812NUT3"/>
<dbReference type="Pfam" id="PF03435">
    <property type="entry name" value="Sacchrp_dh_NADP"/>
    <property type="match status" value="1"/>
</dbReference>
<dbReference type="Proteomes" id="UP000604046">
    <property type="component" value="Unassembled WGS sequence"/>
</dbReference>
<sequence>MIDFDELDEVEPERRPYDLVVFGATGYSGCLAVEHLDALLSLPAAVPHRWAIAGRSEEKLQKMAARCKTHPKVIVANSKSEIEQMAEDSTVILALAGPYLACGEQVLRACVEKGTHYIDITGEVNFSHFAIQKYHKAAKDKGIMIVQFAGAMSVPDDLAGYLLVRKLGPLKQLRVYTWGFGLRGGGSFQTGMEVVERMLPESMAVYQNPFSLGGERRSGARPQDADCRVTEADPLFPTTWVMPAYGSHTTSRVLRRSCGLFDEWKDAPSYGDDLLVVVRDLALDKKDADYAVWANPVPADIKDTMKQSRTMEEMRNKSLAPHPGLGPPQEARALGFVESYLVAEAESGDWGHVHFLGGDGFEVTAITCACAALVILEELESLAVDARGVLTPAAAFHGSSFQQRLEAHAFAAGTGPKMSFEVVEGKPTEEQAKRLFHDG</sequence>
<comment type="similarity">
    <text evidence="1">Belongs to the saccharopine dehydrogenase family.</text>
</comment>
<protein>
    <recommendedName>
        <fullName evidence="2">Saccharopine dehydrogenase NADP binding domain-containing protein</fullName>
    </recommendedName>
</protein>
<dbReference type="OrthoDB" id="10268090at2759"/>
<dbReference type="GO" id="GO:0005739">
    <property type="term" value="C:mitochondrion"/>
    <property type="evidence" value="ECO:0007669"/>
    <property type="project" value="TreeGrafter"/>
</dbReference>
<dbReference type="InterPro" id="IPR051276">
    <property type="entry name" value="Saccharopine_DH-like_oxidrdct"/>
</dbReference>
<dbReference type="GO" id="GO:0005811">
    <property type="term" value="C:lipid droplet"/>
    <property type="evidence" value="ECO:0007669"/>
    <property type="project" value="TreeGrafter"/>
</dbReference>